<protein>
    <recommendedName>
        <fullName evidence="3">Peptidase S1 domain-containing protein</fullName>
    </recommendedName>
</protein>
<keyword evidence="2" id="KW-1185">Reference proteome</keyword>
<accession>A0A397VKM5</accession>
<organism evidence="1 2">
    <name type="scientific">Gigaspora rosea</name>
    <dbReference type="NCBI Taxonomy" id="44941"/>
    <lineage>
        <taxon>Eukaryota</taxon>
        <taxon>Fungi</taxon>
        <taxon>Fungi incertae sedis</taxon>
        <taxon>Mucoromycota</taxon>
        <taxon>Glomeromycotina</taxon>
        <taxon>Glomeromycetes</taxon>
        <taxon>Diversisporales</taxon>
        <taxon>Gigasporaceae</taxon>
        <taxon>Gigaspora</taxon>
    </lineage>
</organism>
<dbReference type="Proteomes" id="UP000266673">
    <property type="component" value="Unassembled WGS sequence"/>
</dbReference>
<reference evidence="1 2" key="1">
    <citation type="submission" date="2018-06" db="EMBL/GenBank/DDBJ databases">
        <title>Comparative genomics reveals the genomic features of Rhizophagus irregularis, R. cerebriforme, R. diaphanum and Gigaspora rosea, and their symbiotic lifestyle signature.</title>
        <authorList>
            <person name="Morin E."/>
            <person name="San Clemente H."/>
            <person name="Chen E.C.H."/>
            <person name="De La Providencia I."/>
            <person name="Hainaut M."/>
            <person name="Kuo A."/>
            <person name="Kohler A."/>
            <person name="Murat C."/>
            <person name="Tang N."/>
            <person name="Roy S."/>
            <person name="Loubradou J."/>
            <person name="Henrissat B."/>
            <person name="Grigoriev I.V."/>
            <person name="Corradi N."/>
            <person name="Roux C."/>
            <person name="Martin F.M."/>
        </authorList>
    </citation>
    <scope>NUCLEOTIDE SEQUENCE [LARGE SCALE GENOMIC DNA]</scope>
    <source>
        <strain evidence="1 2">DAOM 194757</strain>
    </source>
</reference>
<sequence>MVPISKTIDIPPEERINSNMTKSFADNVDNFGAIGLLSFVKSDGTTDYCTATMIKTDNGNIALTAAHCLWDILSNQPLKWNSDIYFYPGKLQDDIGAFDVEFDIPGGDYPVTVFGYPGFGYMPNCPKDGEHLCSWQGNTFDFDQNLPNHELHRGIPIDVGGGSSGVLG</sequence>
<name>A0A397VKM5_9GLOM</name>
<evidence type="ECO:0000313" key="1">
    <source>
        <dbReference type="EMBL" id="RIB23034.1"/>
    </source>
</evidence>
<dbReference type="InterPro" id="IPR043504">
    <property type="entry name" value="Peptidase_S1_PA_chymotrypsin"/>
</dbReference>
<comment type="caution">
    <text evidence="1">The sequence shown here is derived from an EMBL/GenBank/DDBJ whole genome shotgun (WGS) entry which is preliminary data.</text>
</comment>
<dbReference type="Gene3D" id="2.40.10.10">
    <property type="entry name" value="Trypsin-like serine proteases"/>
    <property type="match status" value="1"/>
</dbReference>
<dbReference type="AlphaFoldDB" id="A0A397VKM5"/>
<dbReference type="SUPFAM" id="SSF50494">
    <property type="entry name" value="Trypsin-like serine proteases"/>
    <property type="match status" value="1"/>
</dbReference>
<proteinExistence type="predicted"/>
<dbReference type="InterPro" id="IPR009003">
    <property type="entry name" value="Peptidase_S1_PA"/>
</dbReference>
<gene>
    <name evidence="1" type="ORF">C2G38_2033074</name>
</gene>
<evidence type="ECO:0000313" key="2">
    <source>
        <dbReference type="Proteomes" id="UP000266673"/>
    </source>
</evidence>
<evidence type="ECO:0008006" key="3">
    <source>
        <dbReference type="Google" id="ProtNLM"/>
    </source>
</evidence>
<dbReference type="OrthoDB" id="10037376at2759"/>
<dbReference type="EMBL" id="QKWP01000281">
    <property type="protein sequence ID" value="RIB23034.1"/>
    <property type="molecule type" value="Genomic_DNA"/>
</dbReference>